<accession>A0A563W404</accession>
<evidence type="ECO:0000313" key="6">
    <source>
        <dbReference type="Proteomes" id="UP000320055"/>
    </source>
</evidence>
<dbReference type="Gene3D" id="3.30.565.10">
    <property type="entry name" value="Histidine kinase-like ATPase, C-terminal domain"/>
    <property type="match status" value="1"/>
</dbReference>
<dbReference type="InterPro" id="IPR003661">
    <property type="entry name" value="HisK_dim/P_dom"/>
</dbReference>
<dbReference type="SMART" id="SM00388">
    <property type="entry name" value="HisKA"/>
    <property type="match status" value="1"/>
</dbReference>
<dbReference type="InterPro" id="IPR036097">
    <property type="entry name" value="HisK_dim/P_sf"/>
</dbReference>
<evidence type="ECO:0000256" key="1">
    <source>
        <dbReference type="ARBA" id="ARBA00000085"/>
    </source>
</evidence>
<dbReference type="CDD" id="cd00082">
    <property type="entry name" value="HisKA"/>
    <property type="match status" value="1"/>
</dbReference>
<comment type="catalytic activity">
    <reaction evidence="1">
        <text>ATP + protein L-histidine = ADP + protein N-phospho-L-histidine.</text>
        <dbReference type="EC" id="2.7.13.3"/>
    </reaction>
</comment>
<gene>
    <name evidence="5" type="ORF">H1P_770017</name>
</gene>
<dbReference type="EMBL" id="CAACVJ010000684">
    <property type="protein sequence ID" value="VEP18380.1"/>
    <property type="molecule type" value="Genomic_DNA"/>
</dbReference>
<dbReference type="Pfam" id="PF00512">
    <property type="entry name" value="HisKA"/>
    <property type="match status" value="1"/>
</dbReference>
<dbReference type="PANTHER" id="PTHR45569">
    <property type="entry name" value="SENSOR PROTEIN KDPD"/>
    <property type="match status" value="1"/>
</dbReference>
<dbReference type="InterPro" id="IPR052023">
    <property type="entry name" value="Histidine_kinase_KdpD"/>
</dbReference>
<dbReference type="SUPFAM" id="SSF47384">
    <property type="entry name" value="Homodimeric domain of signal transducing histidine kinase"/>
    <property type="match status" value="1"/>
</dbReference>
<keyword evidence="6" id="KW-1185">Reference proteome</keyword>
<evidence type="ECO:0000256" key="3">
    <source>
        <dbReference type="ARBA" id="ARBA00022777"/>
    </source>
</evidence>
<dbReference type="Gene3D" id="1.10.287.130">
    <property type="match status" value="1"/>
</dbReference>
<protein>
    <recommendedName>
        <fullName evidence="2">histidine kinase</fullName>
        <ecNumber evidence="2">2.7.13.3</ecNumber>
    </recommendedName>
</protein>
<dbReference type="InterPro" id="IPR005467">
    <property type="entry name" value="His_kinase_dom"/>
</dbReference>
<proteinExistence type="predicted"/>
<sequence length="509" mass="57386">MEVEERVGNRLLQTLSDVLNDCENQFVDDRKMLPENSSIRSLKAQREWFGAIAAAESLLKYTIDCNSYDGETLQGLVFSSPVPVFSNLSVISHLQTGLFTPEAFQFKALMPCSQEDKNTQVLAKSPLWKLPLIPNDPIIQEQFCFIFTTTFALVMVLGKNQAGNPQFHFSFAPETIDKAWQTLRSRLVLVNYPELSQLDAMVANFSPNCPDYRLVSQFSRQLLHNLPNLTALAIENTREGLTPPSKGGAYMSRQIETVTPSESATEPVEYTQSLLHPNSQLEMELLQALTHEIRTPLTTIRTLTKLLLKKKQDFSAKVIQRLQAIDRECTEQIERMELIFRATELESTPVTKQPVHLTPCCLESLLQQTIPRWEKQAQRRNVNLDVSVPRHLPQVVSDPAMLDRALTGLMESCTRSISNGGQIQVNVSTAGDRLKLQVISQSDSSKNPFKALGQLLMFQPETGCLSLNWDVTKNMFQALGGKMTVRQKTQQGKELTIFLPLGKRINNHR</sequence>
<dbReference type="EC" id="2.7.13.3" evidence="2"/>
<evidence type="ECO:0000313" key="5">
    <source>
        <dbReference type="EMBL" id="VEP18380.1"/>
    </source>
</evidence>
<dbReference type="PROSITE" id="PS50109">
    <property type="entry name" value="HIS_KIN"/>
    <property type="match status" value="1"/>
</dbReference>
<dbReference type="GO" id="GO:0000155">
    <property type="term" value="F:phosphorelay sensor kinase activity"/>
    <property type="evidence" value="ECO:0007669"/>
    <property type="project" value="InterPro"/>
</dbReference>
<reference evidence="5 6" key="1">
    <citation type="submission" date="2019-01" db="EMBL/GenBank/DDBJ databases">
        <authorList>
            <person name="Brito A."/>
        </authorList>
    </citation>
    <scope>NUCLEOTIDE SEQUENCE [LARGE SCALE GENOMIC DNA]</scope>
    <source>
        <strain evidence="5">1</strain>
    </source>
</reference>
<evidence type="ECO:0000256" key="2">
    <source>
        <dbReference type="ARBA" id="ARBA00012438"/>
    </source>
</evidence>
<organism evidence="5 6">
    <name type="scientific">Hyella patelloides LEGE 07179</name>
    <dbReference type="NCBI Taxonomy" id="945734"/>
    <lineage>
        <taxon>Bacteria</taxon>
        <taxon>Bacillati</taxon>
        <taxon>Cyanobacteriota</taxon>
        <taxon>Cyanophyceae</taxon>
        <taxon>Pleurocapsales</taxon>
        <taxon>Hyellaceae</taxon>
        <taxon>Hyella</taxon>
    </lineage>
</organism>
<keyword evidence="3 5" id="KW-0808">Transferase</keyword>
<dbReference type="SUPFAM" id="SSF55874">
    <property type="entry name" value="ATPase domain of HSP90 chaperone/DNA topoisomerase II/histidine kinase"/>
    <property type="match status" value="1"/>
</dbReference>
<dbReference type="AlphaFoldDB" id="A0A563W404"/>
<dbReference type="GO" id="GO:0005886">
    <property type="term" value="C:plasma membrane"/>
    <property type="evidence" value="ECO:0007669"/>
    <property type="project" value="TreeGrafter"/>
</dbReference>
<feature type="domain" description="Histidine kinase" evidence="4">
    <location>
        <begin position="288"/>
        <end position="503"/>
    </location>
</feature>
<keyword evidence="3 5" id="KW-0418">Kinase</keyword>
<dbReference type="Proteomes" id="UP000320055">
    <property type="component" value="Unassembled WGS sequence"/>
</dbReference>
<dbReference type="PANTHER" id="PTHR45569:SF1">
    <property type="entry name" value="SENSOR PROTEIN KDPD"/>
    <property type="match status" value="1"/>
</dbReference>
<name>A0A563W404_9CYAN</name>
<evidence type="ECO:0000259" key="4">
    <source>
        <dbReference type="PROSITE" id="PS50109"/>
    </source>
</evidence>
<dbReference type="InterPro" id="IPR036890">
    <property type="entry name" value="HATPase_C_sf"/>
</dbReference>